<evidence type="ECO:0000259" key="9">
    <source>
        <dbReference type="Pfam" id="PF12937"/>
    </source>
</evidence>
<comment type="pathway">
    <text evidence="2">Protein modification; protein ubiquitination.</text>
</comment>
<feature type="repeat" description="TPR" evidence="7">
    <location>
        <begin position="60"/>
        <end position="93"/>
    </location>
</feature>
<dbReference type="GO" id="GO:0005737">
    <property type="term" value="C:cytoplasm"/>
    <property type="evidence" value="ECO:0007669"/>
    <property type="project" value="UniProtKB-SubCell"/>
</dbReference>
<dbReference type="GO" id="GO:0031146">
    <property type="term" value="P:SCF-dependent proteasomal ubiquitin-dependent protein catabolic process"/>
    <property type="evidence" value="ECO:0007669"/>
    <property type="project" value="TreeGrafter"/>
</dbReference>
<dbReference type="Gene3D" id="1.25.40.10">
    <property type="entry name" value="Tetratricopeptide repeat domain"/>
    <property type="match status" value="1"/>
</dbReference>
<dbReference type="GO" id="GO:0019005">
    <property type="term" value="C:SCF ubiquitin ligase complex"/>
    <property type="evidence" value="ECO:0007669"/>
    <property type="project" value="TreeGrafter"/>
</dbReference>
<keyword evidence="5" id="KW-0833">Ubl conjugation pathway</keyword>
<evidence type="ECO:0000256" key="5">
    <source>
        <dbReference type="ARBA" id="ARBA00022786"/>
    </source>
</evidence>
<dbReference type="SUPFAM" id="SSF81383">
    <property type="entry name" value="F-box domain"/>
    <property type="match status" value="1"/>
</dbReference>
<evidence type="ECO:0000256" key="6">
    <source>
        <dbReference type="ARBA" id="ARBA00022803"/>
    </source>
</evidence>
<dbReference type="Pfam" id="PF12937">
    <property type="entry name" value="F-box-like"/>
    <property type="match status" value="1"/>
</dbReference>
<sequence length="429" mass="49888">MKGKEMDYSPSEPIRPLLENEMGNLTLDESDAEEDLETFRQRWRAELEQKKKEEEQVEKAEKLFREGCDHEKAGNMSEAVRSYTKAVKLVPDIEKRIYKRDYGNYASKAQRTHVQGPSTSKNAIENDESEEIDLETVFRDRLAERTALFLSDDAANPLLRLPVELLRLILRYVVGSSLDVRSLEAVASTSVYFYLLARNGDIWHRVCRKTFDLPPKYICEFLSWRDMYLQVPHLQFFGVYVAKTTYLRHGESSFQDKFYRPWHMVTYYRILRFFANGSVLMLTSPEHPSTLVGHLRNRRDAKGCEGILFGRYWNNGSSISMKLTQVVNRKKARQHQVLNSKRLKGVVAPHELVEKNFFLELKFSERRSHSNKAHGILLWSKYEYSHVLVDGSLSKGDFHVIGDTQSYPPFYLSRVKSFALPDGFDEVLC</sequence>
<evidence type="ECO:0000256" key="3">
    <source>
        <dbReference type="ARBA" id="ARBA00019775"/>
    </source>
</evidence>
<keyword evidence="8" id="KW-0175">Coiled coil</keyword>
<dbReference type="PROSITE" id="PS50005">
    <property type="entry name" value="TPR"/>
    <property type="match status" value="1"/>
</dbReference>
<keyword evidence="6 7" id="KW-0802">TPR repeat</keyword>
<dbReference type="InterPro" id="IPR019734">
    <property type="entry name" value="TPR_rpt"/>
</dbReference>
<dbReference type="InterPro" id="IPR036047">
    <property type="entry name" value="F-box-like_dom_sf"/>
</dbReference>
<dbReference type="PANTHER" id="PTHR12874:SF29">
    <property type="entry name" value="F-BOX ONLY PROTEIN 9"/>
    <property type="match status" value="1"/>
</dbReference>
<dbReference type="Pfam" id="PF19270">
    <property type="entry name" value="FBO_C"/>
    <property type="match status" value="1"/>
</dbReference>
<feature type="domain" description="F-box protein Hrt3/FBXO9 C-terminal" evidence="10">
    <location>
        <begin position="223"/>
        <end position="326"/>
    </location>
</feature>
<dbReference type="InterPro" id="IPR036181">
    <property type="entry name" value="MIT_dom_sf"/>
</dbReference>
<dbReference type="InterPro" id="IPR001810">
    <property type="entry name" value="F-box_dom"/>
</dbReference>
<dbReference type="PANTHER" id="PTHR12874">
    <property type="entry name" value="F-BOX ONLY PROTEIN 48-RELATED"/>
    <property type="match status" value="1"/>
</dbReference>
<name>A0AA39HFM8_9BILA</name>
<dbReference type="InterPro" id="IPR011990">
    <property type="entry name" value="TPR-like_helical_dom_sf"/>
</dbReference>
<organism evidence="11 12">
    <name type="scientific">Steinernema hermaphroditum</name>
    <dbReference type="NCBI Taxonomy" id="289476"/>
    <lineage>
        <taxon>Eukaryota</taxon>
        <taxon>Metazoa</taxon>
        <taxon>Ecdysozoa</taxon>
        <taxon>Nematoda</taxon>
        <taxon>Chromadorea</taxon>
        <taxon>Rhabditida</taxon>
        <taxon>Tylenchina</taxon>
        <taxon>Panagrolaimomorpha</taxon>
        <taxon>Strongyloidoidea</taxon>
        <taxon>Steinernematidae</taxon>
        <taxon>Steinernema</taxon>
    </lineage>
</organism>
<feature type="domain" description="F-box" evidence="9">
    <location>
        <begin position="159"/>
        <end position="208"/>
    </location>
</feature>
<evidence type="ECO:0000256" key="7">
    <source>
        <dbReference type="PROSITE-ProRule" id="PRU00339"/>
    </source>
</evidence>
<proteinExistence type="predicted"/>
<accession>A0AA39HFM8</accession>
<feature type="coiled-coil region" evidence="8">
    <location>
        <begin position="33"/>
        <end position="63"/>
    </location>
</feature>
<evidence type="ECO:0000256" key="2">
    <source>
        <dbReference type="ARBA" id="ARBA00004906"/>
    </source>
</evidence>
<dbReference type="Gene3D" id="1.20.1280.50">
    <property type="match status" value="1"/>
</dbReference>
<dbReference type="InterPro" id="IPR045464">
    <property type="entry name" value="Hrt3/FBXO9_C"/>
</dbReference>
<evidence type="ECO:0000256" key="8">
    <source>
        <dbReference type="SAM" id="Coils"/>
    </source>
</evidence>
<gene>
    <name evidence="11" type="ORF">QR680_017735</name>
</gene>
<dbReference type="SUPFAM" id="SSF116846">
    <property type="entry name" value="MIT domain"/>
    <property type="match status" value="1"/>
</dbReference>
<dbReference type="Proteomes" id="UP001175271">
    <property type="component" value="Unassembled WGS sequence"/>
</dbReference>
<keyword evidence="4" id="KW-0963">Cytoplasm</keyword>
<comment type="subcellular location">
    <subcellularLocation>
        <location evidence="1">Cytoplasm</location>
    </subcellularLocation>
</comment>
<reference evidence="11" key="1">
    <citation type="submission" date="2023-06" db="EMBL/GenBank/DDBJ databases">
        <title>Genomic analysis of the entomopathogenic nematode Steinernema hermaphroditum.</title>
        <authorList>
            <person name="Schwarz E.M."/>
            <person name="Heppert J.K."/>
            <person name="Baniya A."/>
            <person name="Schwartz H.T."/>
            <person name="Tan C.-H."/>
            <person name="Antoshechkin I."/>
            <person name="Sternberg P.W."/>
            <person name="Goodrich-Blair H."/>
            <person name="Dillman A.R."/>
        </authorList>
    </citation>
    <scope>NUCLEOTIDE SEQUENCE</scope>
    <source>
        <strain evidence="11">PS9179</strain>
        <tissue evidence="11">Whole animal</tissue>
    </source>
</reference>
<protein>
    <recommendedName>
        <fullName evidence="3">F-box only protein 9</fullName>
    </recommendedName>
</protein>
<dbReference type="AlphaFoldDB" id="A0AA39HFM8"/>
<evidence type="ECO:0000313" key="11">
    <source>
        <dbReference type="EMBL" id="KAK0404978.1"/>
    </source>
</evidence>
<evidence type="ECO:0000256" key="4">
    <source>
        <dbReference type="ARBA" id="ARBA00022490"/>
    </source>
</evidence>
<evidence type="ECO:0000256" key="1">
    <source>
        <dbReference type="ARBA" id="ARBA00004496"/>
    </source>
</evidence>
<dbReference type="EMBL" id="JAUCMV010000004">
    <property type="protein sequence ID" value="KAK0404978.1"/>
    <property type="molecule type" value="Genomic_DNA"/>
</dbReference>
<comment type="caution">
    <text evidence="11">The sequence shown here is derived from an EMBL/GenBank/DDBJ whole genome shotgun (WGS) entry which is preliminary data.</text>
</comment>
<keyword evidence="12" id="KW-1185">Reference proteome</keyword>
<evidence type="ECO:0000259" key="10">
    <source>
        <dbReference type="Pfam" id="PF19270"/>
    </source>
</evidence>
<evidence type="ECO:0000313" key="12">
    <source>
        <dbReference type="Proteomes" id="UP001175271"/>
    </source>
</evidence>